<evidence type="ECO:0000259" key="2">
    <source>
        <dbReference type="Pfam" id="PF07727"/>
    </source>
</evidence>
<feature type="domain" description="Reverse transcriptase Ty1/copia-type" evidence="2">
    <location>
        <begin position="113"/>
        <end position="177"/>
    </location>
</feature>
<feature type="transmembrane region" description="Helical" evidence="1">
    <location>
        <begin position="14"/>
        <end position="35"/>
    </location>
</feature>
<gene>
    <name evidence="3" type="ORF">Tci_026804</name>
</gene>
<keyword evidence="1" id="KW-0812">Transmembrane</keyword>
<dbReference type="EMBL" id="BKCJ010003395">
    <property type="protein sequence ID" value="GEU54826.1"/>
    <property type="molecule type" value="Genomic_DNA"/>
</dbReference>
<protein>
    <submittedName>
        <fullName evidence="3">Integrase, catalytic core</fullName>
    </submittedName>
</protein>
<keyword evidence="1" id="KW-1133">Transmembrane helix</keyword>
<proteinExistence type="predicted"/>
<dbReference type="InterPro" id="IPR043502">
    <property type="entry name" value="DNA/RNA_pol_sf"/>
</dbReference>
<reference evidence="3" key="1">
    <citation type="journal article" date="2019" name="Sci. Rep.">
        <title>Draft genome of Tanacetum cinerariifolium, the natural source of mosquito coil.</title>
        <authorList>
            <person name="Yamashiro T."/>
            <person name="Shiraishi A."/>
            <person name="Satake H."/>
            <person name="Nakayama K."/>
        </authorList>
    </citation>
    <scope>NUCLEOTIDE SEQUENCE</scope>
</reference>
<keyword evidence="1" id="KW-0472">Membrane</keyword>
<dbReference type="InterPro" id="IPR013103">
    <property type="entry name" value="RVT_2"/>
</dbReference>
<accession>A0A699GLR7</accession>
<name>A0A699GLR7_TANCI</name>
<dbReference type="Pfam" id="PF07727">
    <property type="entry name" value="RVT_2"/>
    <property type="match status" value="1"/>
</dbReference>
<sequence length="369" mass="42352">MFDPHVFASPLEKMILFILVILVHLVRLLFLYTVFMNLSHIERLFVIHFGRLLWQKNLMHCIRLRHGDLVPLPVSKHAIRSSWVYKIKTKFEGSIERNKARLIAKGYAQEYVASSRKWKICQLDVNNVFLNGDLNEEVFMKPPPSVSHKPGEVCKLRKALYGLKQASRAWYENFATILYVDDMIIPRDDCVGIESLKLELAHRFGMKDLGLLRYFMGIEVASSPKGYLLSRSKYIGDLLNRARITYKMVEDIPIDAKAKYISIDGDPLPEPSVYQTIVGSLIWVFVSVVLLRYIVILYRYSNCAYSVFHECTKHIEIDCHFTRHHLQAGTMSLPFVPSALQFADAKTKNAAGAYDGVNNTLRVDYADVS</sequence>
<feature type="transmembrane region" description="Helical" evidence="1">
    <location>
        <begin position="281"/>
        <end position="300"/>
    </location>
</feature>
<dbReference type="AlphaFoldDB" id="A0A699GLR7"/>
<comment type="caution">
    <text evidence="3">The sequence shown here is derived from an EMBL/GenBank/DDBJ whole genome shotgun (WGS) entry which is preliminary data.</text>
</comment>
<organism evidence="3">
    <name type="scientific">Tanacetum cinerariifolium</name>
    <name type="common">Dalmatian daisy</name>
    <name type="synonym">Chrysanthemum cinerariifolium</name>
    <dbReference type="NCBI Taxonomy" id="118510"/>
    <lineage>
        <taxon>Eukaryota</taxon>
        <taxon>Viridiplantae</taxon>
        <taxon>Streptophyta</taxon>
        <taxon>Embryophyta</taxon>
        <taxon>Tracheophyta</taxon>
        <taxon>Spermatophyta</taxon>
        <taxon>Magnoliopsida</taxon>
        <taxon>eudicotyledons</taxon>
        <taxon>Gunneridae</taxon>
        <taxon>Pentapetalae</taxon>
        <taxon>asterids</taxon>
        <taxon>campanulids</taxon>
        <taxon>Asterales</taxon>
        <taxon>Asteraceae</taxon>
        <taxon>Asteroideae</taxon>
        <taxon>Anthemideae</taxon>
        <taxon>Anthemidinae</taxon>
        <taxon>Tanacetum</taxon>
    </lineage>
</organism>
<dbReference type="SUPFAM" id="SSF56672">
    <property type="entry name" value="DNA/RNA polymerases"/>
    <property type="match status" value="1"/>
</dbReference>
<evidence type="ECO:0000256" key="1">
    <source>
        <dbReference type="SAM" id="Phobius"/>
    </source>
</evidence>
<evidence type="ECO:0000313" key="3">
    <source>
        <dbReference type="EMBL" id="GEU54826.1"/>
    </source>
</evidence>